<dbReference type="EMBL" id="CAKXAJ010025589">
    <property type="protein sequence ID" value="CAH2241710.1"/>
    <property type="molecule type" value="Genomic_DNA"/>
</dbReference>
<protein>
    <submittedName>
        <fullName evidence="1">Jg16280 protein</fullName>
    </submittedName>
</protein>
<sequence length="86" mass="9193">MSPSIWIETCLASICITQLRFANDVFIMKETLGGLNMMLNPSMLTSDVGVLWCWSGNPAPVNAASVSPYGGQTKSSELLEIRGPGS</sequence>
<reference evidence="1" key="1">
    <citation type="submission" date="2022-03" db="EMBL/GenBank/DDBJ databases">
        <authorList>
            <person name="Lindestad O."/>
        </authorList>
    </citation>
    <scope>NUCLEOTIDE SEQUENCE</scope>
</reference>
<dbReference type="OrthoDB" id="407509at2759"/>
<gene>
    <name evidence="1" type="primary">jg16280</name>
    <name evidence="1" type="ORF">PAEG_LOCUS18124</name>
</gene>
<accession>A0A8S4S1H7</accession>
<comment type="caution">
    <text evidence="1">The sequence shown here is derived from an EMBL/GenBank/DDBJ whole genome shotgun (WGS) entry which is preliminary data.</text>
</comment>
<evidence type="ECO:0000313" key="2">
    <source>
        <dbReference type="Proteomes" id="UP000838756"/>
    </source>
</evidence>
<organism evidence="1 2">
    <name type="scientific">Pararge aegeria aegeria</name>
    <dbReference type="NCBI Taxonomy" id="348720"/>
    <lineage>
        <taxon>Eukaryota</taxon>
        <taxon>Metazoa</taxon>
        <taxon>Ecdysozoa</taxon>
        <taxon>Arthropoda</taxon>
        <taxon>Hexapoda</taxon>
        <taxon>Insecta</taxon>
        <taxon>Pterygota</taxon>
        <taxon>Neoptera</taxon>
        <taxon>Endopterygota</taxon>
        <taxon>Lepidoptera</taxon>
        <taxon>Glossata</taxon>
        <taxon>Ditrysia</taxon>
        <taxon>Papilionoidea</taxon>
        <taxon>Nymphalidae</taxon>
        <taxon>Satyrinae</taxon>
        <taxon>Satyrini</taxon>
        <taxon>Parargina</taxon>
        <taxon>Pararge</taxon>
    </lineage>
</organism>
<name>A0A8S4S1H7_9NEOP</name>
<dbReference type="AlphaFoldDB" id="A0A8S4S1H7"/>
<evidence type="ECO:0000313" key="1">
    <source>
        <dbReference type="EMBL" id="CAH2241710.1"/>
    </source>
</evidence>
<proteinExistence type="predicted"/>
<keyword evidence="2" id="KW-1185">Reference proteome</keyword>
<dbReference type="Proteomes" id="UP000838756">
    <property type="component" value="Unassembled WGS sequence"/>
</dbReference>